<feature type="transmembrane region" description="Helical" evidence="2">
    <location>
        <begin position="894"/>
        <end position="919"/>
    </location>
</feature>
<dbReference type="EMBL" id="BJVU01000010">
    <property type="protein sequence ID" value="GEL59576.1"/>
    <property type="molecule type" value="Genomic_DNA"/>
</dbReference>
<sequence length="976" mass="103113">MAAYSDSTIIHFDYNKTSNEKQDNCLAWALQQAKDPQDEIVFFLHTTSQVGHVMLRDQATRLLHDARGSTNAVSNFYSDLHEVAAYAPDVIRNFVSLPVQERQSLAALPGFHLSQVANHQFAGVSSVSDKSSTDYTTTDSHVHSWLDALGDDACDEEKSELSQIGDDAMTVQAWFKAHDRGDPALNDMPPEVSAAFDRLTSNDATKKIIETSDGTVTRDTLKKFISNLDKAADNASSSYKDFKKANPSADNVAKEEAVEASVLQANMPVLDNAGAASKTDDSFNVDDLKALSQDDNKGLSQALRGAASFFSNAGETRIVSEAALNPSQVSNGGINNASLAAWLKNDTSKSESDTIASMKSAAMEQLAKDSGGNADNVTPDYFQGKGSNASAADKVAAYLQLSQTIGRLNAGVNYFRQKSPDDLSSADEYHNYYDGPTPGEKRSDFIKDVQSKISALSQDSDVQSFLSDHLSDTLQSMVSSDPNMKAVIQNRLDTTSSSSALDGAFTDTANQDSSASSYDTTTKALGTFLAKPNFYAQMLGTTPDLNSALNGASSSVQQQVKDNYEDIVSGKHMDSLIQSGKSSQEALIQTALDKTVYDSVLDSQTVQDGTDRFTDAANKYSREDLTSGLSGDDMIKDLGFSGVDDPAFQAYIEKNLDSLSPAGSDQASASDILSMVRKVSDLLRQGLKFDDAMAKASDSWSAEKGSIPDVYKKGVFHGASALLLAGAMGARLGTGDKGSAATNAQQALQTAGLLTEGGAKASPQMYSSLADRVKGDQAAYDNLKSMQELPSFSAEQAEQLAKYQSERDQLNNFKNLSKDAENVGKSIGGVTGSVMGLVLGAIGAKDAAKNGDKGGAAAQGVFAGMNGISAISGAGEVATYLLPRLGLATSMDSLAGVFGAVGGAAGALAGIGSLIYAIIEEIKMENKIAKEEKAWYGELQDGFKPSGSELPSMADLLSPDNGTLPADDSPNVGTYG</sequence>
<dbReference type="RefSeq" id="WP_048837297.1">
    <property type="nucleotide sequence ID" value="NZ_BAMV01000002.1"/>
</dbReference>
<dbReference type="Proteomes" id="UP000321891">
    <property type="component" value="Unassembled WGS sequence"/>
</dbReference>
<dbReference type="AlphaFoldDB" id="A0A0D6N0V2"/>
<reference evidence="4 6" key="2">
    <citation type="submission" date="2019-07" db="EMBL/GenBank/DDBJ databases">
        <title>Whole genome shotgun sequence of Acetobacter cibinongensis NBRC 16605.</title>
        <authorList>
            <person name="Hosoyama A."/>
            <person name="Uohara A."/>
            <person name="Ohji S."/>
            <person name="Ichikawa N."/>
        </authorList>
    </citation>
    <scope>NUCLEOTIDE SEQUENCE [LARGE SCALE GENOMIC DNA]</scope>
    <source>
        <strain evidence="4 6">NBRC 16605</strain>
    </source>
</reference>
<comment type="caution">
    <text evidence="3">The sequence shown here is derived from an EMBL/GenBank/DDBJ whole genome shotgun (WGS) entry which is preliminary data.</text>
</comment>
<evidence type="ECO:0000313" key="6">
    <source>
        <dbReference type="Proteomes" id="UP000321891"/>
    </source>
</evidence>
<evidence type="ECO:0000256" key="1">
    <source>
        <dbReference type="SAM" id="MobiDB-lite"/>
    </source>
</evidence>
<dbReference type="Pfam" id="PF16937">
    <property type="entry name" value="T3SS_HrpK1"/>
    <property type="match status" value="1"/>
</dbReference>
<evidence type="ECO:0000256" key="2">
    <source>
        <dbReference type="SAM" id="Phobius"/>
    </source>
</evidence>
<keyword evidence="2" id="KW-1133">Transmembrane helix</keyword>
<dbReference type="Proteomes" id="UP000032671">
    <property type="component" value="Unassembled WGS sequence"/>
</dbReference>
<gene>
    <name evidence="3" type="ORF">Abci_002_075</name>
    <name evidence="4" type="ORF">ACI01nite_21780</name>
</gene>
<evidence type="ECO:0000313" key="5">
    <source>
        <dbReference type="Proteomes" id="UP000032671"/>
    </source>
</evidence>
<reference evidence="3 5" key="1">
    <citation type="submission" date="2012-11" db="EMBL/GenBank/DDBJ databases">
        <title>Whole genome sequence of Acetobacter cibinongensis 4H-1.</title>
        <authorList>
            <person name="Azuma Y."/>
            <person name="Higashiura N."/>
            <person name="Hirakawa H."/>
            <person name="Matsushita K."/>
        </authorList>
    </citation>
    <scope>NUCLEOTIDE SEQUENCE [LARGE SCALE GENOMIC DNA]</scope>
    <source>
        <strain evidence="3 5">4H-1</strain>
    </source>
</reference>
<name>A0A0D6N0V2_9PROT</name>
<protein>
    <submittedName>
        <fullName evidence="3">Uncharacterized protein</fullName>
    </submittedName>
</protein>
<dbReference type="InterPro" id="IPR031613">
    <property type="entry name" value="HrpK"/>
</dbReference>
<keyword evidence="2" id="KW-0472">Membrane</keyword>
<evidence type="ECO:0000313" key="4">
    <source>
        <dbReference type="EMBL" id="GEL59576.1"/>
    </source>
</evidence>
<proteinExistence type="predicted"/>
<accession>A0A6N3STK6</accession>
<evidence type="ECO:0000313" key="3">
    <source>
        <dbReference type="EMBL" id="GAN59198.1"/>
    </source>
</evidence>
<feature type="region of interest" description="Disordered" evidence="1">
    <location>
        <begin position="946"/>
        <end position="976"/>
    </location>
</feature>
<keyword evidence="2" id="KW-0812">Transmembrane</keyword>
<keyword evidence="6" id="KW-1185">Reference proteome</keyword>
<accession>A0A0D6N0V2</accession>
<dbReference type="EMBL" id="BAMV01000002">
    <property type="protein sequence ID" value="GAN59198.1"/>
    <property type="molecule type" value="Genomic_DNA"/>
</dbReference>
<organism evidence="3 5">
    <name type="scientific">Acetobacter cibinongensis</name>
    <dbReference type="NCBI Taxonomy" id="146475"/>
    <lineage>
        <taxon>Bacteria</taxon>
        <taxon>Pseudomonadati</taxon>
        <taxon>Pseudomonadota</taxon>
        <taxon>Alphaproteobacteria</taxon>
        <taxon>Acetobacterales</taxon>
        <taxon>Acetobacteraceae</taxon>
        <taxon>Acetobacter</taxon>
    </lineage>
</organism>